<keyword evidence="2" id="KW-1185">Reference proteome</keyword>
<dbReference type="RefSeq" id="WP_221561836.1">
    <property type="nucleotide sequence ID" value="NZ_JAIGYQ010000014.1"/>
</dbReference>
<sequence length="73" mass="8290">MCGGGGAYYSRAQLIGEKLISIKELESLGSKEIIKRIRAMWFPPHDGLHLELKDGEELFLVDKKTWDTIKSKI</sequence>
<evidence type="ECO:0000313" key="1">
    <source>
        <dbReference type="EMBL" id="MBX7491483.1"/>
    </source>
</evidence>
<protein>
    <submittedName>
        <fullName evidence="1">Uncharacterized protein</fullName>
    </submittedName>
</protein>
<gene>
    <name evidence="1" type="ORF">K4G57_08430</name>
</gene>
<dbReference type="Proteomes" id="UP000700059">
    <property type="component" value="Unassembled WGS sequence"/>
</dbReference>
<reference evidence="1 2" key="1">
    <citation type="submission" date="2021-08" db="EMBL/GenBank/DDBJ databases">
        <title>Helicobacter spp. isolated from feces of Anatolian Ground Squirrel (Spermophilus xanthoprymnus) in Turkey.</title>
        <authorList>
            <person name="Aydin F."/>
            <person name="Abay S."/>
            <person name="Kayman T."/>
            <person name="Karakaya E."/>
            <person name="Saticioglu I.B."/>
        </authorList>
    </citation>
    <scope>NUCLEOTIDE SEQUENCE [LARGE SCALE GENOMIC DNA]</scope>
    <source>
        <strain evidence="1 2">Faydin-H70</strain>
    </source>
</reference>
<dbReference type="EMBL" id="JAIGYQ010000014">
    <property type="protein sequence ID" value="MBX7491483.1"/>
    <property type="molecule type" value="Genomic_DNA"/>
</dbReference>
<organism evidence="1 2">
    <name type="scientific">Helicobacter turcicus</name>
    <dbReference type="NCBI Taxonomy" id="2867412"/>
    <lineage>
        <taxon>Bacteria</taxon>
        <taxon>Pseudomonadati</taxon>
        <taxon>Campylobacterota</taxon>
        <taxon>Epsilonproteobacteria</taxon>
        <taxon>Campylobacterales</taxon>
        <taxon>Helicobacteraceae</taxon>
        <taxon>Helicobacter</taxon>
    </lineage>
</organism>
<proteinExistence type="predicted"/>
<accession>A0ABS7JQ45</accession>
<comment type="caution">
    <text evidence="1">The sequence shown here is derived from an EMBL/GenBank/DDBJ whole genome shotgun (WGS) entry which is preliminary data.</text>
</comment>
<evidence type="ECO:0000313" key="2">
    <source>
        <dbReference type="Proteomes" id="UP000700059"/>
    </source>
</evidence>
<name>A0ABS7JQ45_9HELI</name>